<name>A0ABY4N8D3_9MICO</name>
<feature type="compositionally biased region" description="Polar residues" evidence="1">
    <location>
        <begin position="116"/>
        <end position="125"/>
    </location>
</feature>
<feature type="compositionally biased region" description="Basic and acidic residues" evidence="1">
    <location>
        <begin position="126"/>
        <end position="139"/>
    </location>
</feature>
<reference evidence="2" key="1">
    <citation type="submission" date="2022-05" db="EMBL/GenBank/DDBJ databases">
        <title>Genomic analysis of Brachybacterium sp. CBA3104.</title>
        <authorList>
            <person name="Roh S.W."/>
            <person name="Kim Y.B."/>
            <person name="Kim Y."/>
        </authorList>
    </citation>
    <scope>NUCLEOTIDE SEQUENCE</scope>
    <source>
        <strain evidence="2">CBA3104</strain>
    </source>
</reference>
<organism evidence="2 3">
    <name type="scientific">Brachybacterium kimchii</name>
    <dbReference type="NCBI Taxonomy" id="2942909"/>
    <lineage>
        <taxon>Bacteria</taxon>
        <taxon>Bacillati</taxon>
        <taxon>Actinomycetota</taxon>
        <taxon>Actinomycetes</taxon>
        <taxon>Micrococcales</taxon>
        <taxon>Dermabacteraceae</taxon>
        <taxon>Brachybacterium</taxon>
    </lineage>
</organism>
<protein>
    <submittedName>
        <fullName evidence="2">Uncharacterized protein</fullName>
    </submittedName>
</protein>
<dbReference type="EMBL" id="CP097218">
    <property type="protein sequence ID" value="UQN29455.1"/>
    <property type="molecule type" value="Genomic_DNA"/>
</dbReference>
<feature type="compositionally biased region" description="Basic and acidic residues" evidence="1">
    <location>
        <begin position="169"/>
        <end position="183"/>
    </location>
</feature>
<feature type="region of interest" description="Disordered" evidence="1">
    <location>
        <begin position="298"/>
        <end position="318"/>
    </location>
</feature>
<evidence type="ECO:0000313" key="2">
    <source>
        <dbReference type="EMBL" id="UQN29455.1"/>
    </source>
</evidence>
<proteinExistence type="predicted"/>
<sequence>MSGGVPWGKVYGDLWRHEKWVGLSKGGKALWTSSFSWSKESKTYGRIPGHLLFIFDGTADEAAELVSSGLWDRDGTDYLFHDWDERQESLAKDRDVSEKRAEAGRRSAEKRRSQKKAGTNGNTPRTSDEQARTTGEHTTPETPSMGHVQQPAETPSDGLFPLVQAGSRNKRELERERERDREVSTTSSSAGSTRQSRAFVYPDEFETWWRAYPRKDDKRKALSPWKTARRSVSNDVLIEGAERYRDDPNRSDAYTKLPATWLSGHCWENGPLPSRGGPAPRDGFAQSLSVVQQFRAARAAEDTQQLPTQPYPEARRLA</sequence>
<gene>
    <name evidence="2" type="ORF">M4486_17750</name>
</gene>
<accession>A0ABY4N8D3</accession>
<dbReference type="Proteomes" id="UP001055868">
    <property type="component" value="Chromosome"/>
</dbReference>
<feature type="compositionally biased region" description="Basic and acidic residues" evidence="1">
    <location>
        <begin position="89"/>
        <end position="111"/>
    </location>
</feature>
<feature type="compositionally biased region" description="Polar residues" evidence="1">
    <location>
        <begin position="184"/>
        <end position="195"/>
    </location>
</feature>
<evidence type="ECO:0000313" key="3">
    <source>
        <dbReference type="Proteomes" id="UP001055868"/>
    </source>
</evidence>
<keyword evidence="3" id="KW-1185">Reference proteome</keyword>
<feature type="region of interest" description="Disordered" evidence="1">
    <location>
        <begin position="89"/>
        <end position="195"/>
    </location>
</feature>
<dbReference type="RefSeq" id="WP_249478652.1">
    <property type="nucleotide sequence ID" value="NZ_CP097218.1"/>
</dbReference>
<evidence type="ECO:0000256" key="1">
    <source>
        <dbReference type="SAM" id="MobiDB-lite"/>
    </source>
</evidence>